<comment type="similarity">
    <text evidence="3">Belongs to the NadC/ModD family.</text>
</comment>
<dbReference type="GO" id="GO:0034213">
    <property type="term" value="P:quinolinate catabolic process"/>
    <property type="evidence" value="ECO:0007669"/>
    <property type="project" value="TreeGrafter"/>
</dbReference>
<dbReference type="Gene3D" id="3.20.20.70">
    <property type="entry name" value="Aldolase class I"/>
    <property type="match status" value="1"/>
</dbReference>
<evidence type="ECO:0000256" key="9">
    <source>
        <dbReference type="ARBA" id="ARBA00033102"/>
    </source>
</evidence>
<sequence length="285" mass="31102">MPSLPTPPPSETIRMQCAQALAEDLGPDGNDPSAALIPKNKILQAEVICREAAIICGRPWFDEVMHQLDNTIRIDWRVKEGEQVKANNLLCCLHGSARHLLSAERTALNFLQTLSATASQTHRYVQAIADSGAQLLDTRKTLPGLRLAQKYAVRCGGGNNHRIGLFDMIMLKENHILASGSITQAVARAKKQSPGMAIEIEVETLTELEEALEAGISRILLDNMDLENLRKAVKLAAGRTPLEASGGVELETIRQIALTGVDYISTGAITKHVQAIDLSMRFRQP</sequence>
<dbReference type="SUPFAM" id="SSF51690">
    <property type="entry name" value="Nicotinate/Quinolinate PRTase C-terminal domain-like"/>
    <property type="match status" value="1"/>
</dbReference>
<dbReference type="NCBIfam" id="TIGR00078">
    <property type="entry name" value="nadC"/>
    <property type="match status" value="1"/>
</dbReference>
<dbReference type="InterPro" id="IPR027277">
    <property type="entry name" value="NadC/ModD"/>
</dbReference>
<comment type="catalytic activity">
    <reaction evidence="10">
        <text>nicotinate beta-D-ribonucleotide + CO2 + diphosphate = quinolinate + 5-phospho-alpha-D-ribose 1-diphosphate + 2 H(+)</text>
        <dbReference type="Rhea" id="RHEA:12733"/>
        <dbReference type="ChEBI" id="CHEBI:15378"/>
        <dbReference type="ChEBI" id="CHEBI:16526"/>
        <dbReference type="ChEBI" id="CHEBI:29959"/>
        <dbReference type="ChEBI" id="CHEBI:33019"/>
        <dbReference type="ChEBI" id="CHEBI:57502"/>
        <dbReference type="ChEBI" id="CHEBI:58017"/>
        <dbReference type="EC" id="2.4.2.19"/>
    </reaction>
</comment>
<dbReference type="GO" id="GO:0009435">
    <property type="term" value="P:NAD+ biosynthetic process"/>
    <property type="evidence" value="ECO:0007669"/>
    <property type="project" value="UniProtKB-UniPathway"/>
</dbReference>
<evidence type="ECO:0000313" key="14">
    <source>
        <dbReference type="EMBL" id="VAX12873.1"/>
    </source>
</evidence>
<evidence type="ECO:0000256" key="3">
    <source>
        <dbReference type="ARBA" id="ARBA00009400"/>
    </source>
</evidence>
<evidence type="ECO:0000256" key="6">
    <source>
        <dbReference type="ARBA" id="ARBA00022642"/>
    </source>
</evidence>
<dbReference type="Pfam" id="PF02749">
    <property type="entry name" value="QRPTase_N"/>
    <property type="match status" value="1"/>
</dbReference>
<evidence type="ECO:0000256" key="1">
    <source>
        <dbReference type="ARBA" id="ARBA00003237"/>
    </source>
</evidence>
<comment type="subunit">
    <text evidence="4">Hexamer formed by 3 homodimers.</text>
</comment>
<dbReference type="UniPathway" id="UPA00253">
    <property type="reaction ID" value="UER00331"/>
</dbReference>
<dbReference type="PANTHER" id="PTHR32179">
    <property type="entry name" value="NICOTINATE-NUCLEOTIDE PYROPHOSPHORYLASE [CARBOXYLATING]"/>
    <property type="match status" value="1"/>
</dbReference>
<organism evidence="14">
    <name type="scientific">hydrothermal vent metagenome</name>
    <dbReference type="NCBI Taxonomy" id="652676"/>
    <lineage>
        <taxon>unclassified sequences</taxon>
        <taxon>metagenomes</taxon>
        <taxon>ecological metagenomes</taxon>
    </lineage>
</organism>
<comment type="pathway">
    <text evidence="2">Cofactor biosynthesis; NAD(+) biosynthesis; nicotinate D-ribonucleotide from quinolinate: step 1/1.</text>
</comment>
<feature type="domain" description="Quinolinate phosphoribosyl transferase C-terminal" evidence="12">
    <location>
        <begin position="118"/>
        <end position="281"/>
    </location>
</feature>
<evidence type="ECO:0000256" key="11">
    <source>
        <dbReference type="ARBA" id="ARBA00069173"/>
    </source>
</evidence>
<dbReference type="GO" id="GO:0004514">
    <property type="term" value="F:nicotinate-nucleotide diphosphorylase (carboxylating) activity"/>
    <property type="evidence" value="ECO:0007669"/>
    <property type="project" value="UniProtKB-EC"/>
</dbReference>
<evidence type="ECO:0000256" key="4">
    <source>
        <dbReference type="ARBA" id="ARBA00011218"/>
    </source>
</evidence>
<dbReference type="Gene3D" id="3.90.1170.20">
    <property type="entry name" value="Quinolinate phosphoribosyl transferase, N-terminal domain"/>
    <property type="match status" value="1"/>
</dbReference>
<dbReference type="EMBL" id="UOFZ01000067">
    <property type="protein sequence ID" value="VAX12873.1"/>
    <property type="molecule type" value="Genomic_DNA"/>
</dbReference>
<accession>A0A3B1BL51</accession>
<evidence type="ECO:0000256" key="5">
    <source>
        <dbReference type="ARBA" id="ARBA00011944"/>
    </source>
</evidence>
<feature type="domain" description="Quinolinate phosphoribosyl transferase N-terminal" evidence="13">
    <location>
        <begin position="34"/>
        <end position="115"/>
    </location>
</feature>
<dbReference type="AlphaFoldDB" id="A0A3B1BL51"/>
<dbReference type="FunFam" id="3.90.1170.20:FF:000001">
    <property type="entry name" value="Nicotinate-nucleotide diphosphorylase (Carboxylating)"/>
    <property type="match status" value="1"/>
</dbReference>
<dbReference type="InterPro" id="IPR022412">
    <property type="entry name" value="Quinolinate_PRibosylTrfase_N"/>
</dbReference>
<gene>
    <name evidence="14" type="ORF">MNBD_GAMMA24-1362</name>
</gene>
<keyword evidence="8 14" id="KW-0808">Transferase</keyword>
<keyword evidence="7 14" id="KW-0328">Glycosyltransferase</keyword>
<evidence type="ECO:0000259" key="13">
    <source>
        <dbReference type="Pfam" id="PF02749"/>
    </source>
</evidence>
<dbReference type="InterPro" id="IPR037128">
    <property type="entry name" value="Quinolinate_PRibosylTase_N_sf"/>
</dbReference>
<proteinExistence type="inferred from homology"/>
<dbReference type="InterPro" id="IPR002638">
    <property type="entry name" value="Quinolinate_PRibosylTrfase_C"/>
</dbReference>
<keyword evidence="6" id="KW-0662">Pyridine nucleotide biosynthesis</keyword>
<dbReference type="Pfam" id="PF01729">
    <property type="entry name" value="QRPTase_C"/>
    <property type="match status" value="1"/>
</dbReference>
<comment type="function">
    <text evidence="1">Involved in the catabolism of quinolinic acid (QA).</text>
</comment>
<dbReference type="PANTHER" id="PTHR32179:SF3">
    <property type="entry name" value="NICOTINATE-NUCLEOTIDE PYROPHOSPHORYLASE [CARBOXYLATING]"/>
    <property type="match status" value="1"/>
</dbReference>
<evidence type="ECO:0000259" key="12">
    <source>
        <dbReference type="Pfam" id="PF01729"/>
    </source>
</evidence>
<evidence type="ECO:0000256" key="8">
    <source>
        <dbReference type="ARBA" id="ARBA00022679"/>
    </source>
</evidence>
<dbReference type="EC" id="2.4.2.19" evidence="5"/>
<protein>
    <recommendedName>
        <fullName evidence="11">Probable nicotinate-nucleotide pyrophosphorylase [carboxylating]</fullName>
        <ecNumber evidence="5">2.4.2.19</ecNumber>
    </recommendedName>
    <alternativeName>
        <fullName evidence="9">Quinolinate phosphoribosyltransferase [decarboxylating]</fullName>
    </alternativeName>
</protein>
<evidence type="ECO:0000256" key="7">
    <source>
        <dbReference type="ARBA" id="ARBA00022676"/>
    </source>
</evidence>
<dbReference type="SUPFAM" id="SSF54675">
    <property type="entry name" value="Nicotinate/Quinolinate PRTase N-terminal domain-like"/>
    <property type="match status" value="1"/>
</dbReference>
<dbReference type="InterPro" id="IPR004393">
    <property type="entry name" value="NadC"/>
</dbReference>
<evidence type="ECO:0000256" key="10">
    <source>
        <dbReference type="ARBA" id="ARBA00047445"/>
    </source>
</evidence>
<name>A0A3B1BL51_9ZZZZ</name>
<dbReference type="CDD" id="cd01572">
    <property type="entry name" value="QPRTase"/>
    <property type="match status" value="1"/>
</dbReference>
<dbReference type="InterPro" id="IPR013785">
    <property type="entry name" value="Aldolase_TIM"/>
</dbReference>
<dbReference type="FunFam" id="3.20.20.70:FF:000030">
    <property type="entry name" value="Nicotinate-nucleotide pyrophosphorylase, carboxylating"/>
    <property type="match status" value="1"/>
</dbReference>
<dbReference type="InterPro" id="IPR036068">
    <property type="entry name" value="Nicotinate_pribotase-like_C"/>
</dbReference>
<evidence type="ECO:0000256" key="2">
    <source>
        <dbReference type="ARBA" id="ARBA00004893"/>
    </source>
</evidence>
<dbReference type="PIRSF" id="PIRSF006250">
    <property type="entry name" value="NadC_ModD"/>
    <property type="match status" value="1"/>
</dbReference>
<dbReference type="GO" id="GO:0005737">
    <property type="term" value="C:cytoplasm"/>
    <property type="evidence" value="ECO:0007669"/>
    <property type="project" value="TreeGrafter"/>
</dbReference>
<reference evidence="14" key="1">
    <citation type="submission" date="2018-06" db="EMBL/GenBank/DDBJ databases">
        <authorList>
            <person name="Zhirakovskaya E."/>
        </authorList>
    </citation>
    <scope>NUCLEOTIDE SEQUENCE</scope>
</reference>